<dbReference type="SMART" id="SM00382">
    <property type="entry name" value="AAA"/>
    <property type="match status" value="1"/>
</dbReference>
<feature type="domain" description="ABC transporter" evidence="4">
    <location>
        <begin position="7"/>
        <end position="249"/>
    </location>
</feature>
<evidence type="ECO:0000259" key="4">
    <source>
        <dbReference type="PROSITE" id="PS50893"/>
    </source>
</evidence>
<dbReference type="KEGG" id="tli:Tlie_1020"/>
<keyword evidence="3 5" id="KW-0067">ATP-binding</keyword>
<keyword evidence="1" id="KW-0813">Transport</keyword>
<dbReference type="InterPro" id="IPR032823">
    <property type="entry name" value="BCA_ABC_TP_C"/>
</dbReference>
<gene>
    <name evidence="5" type="ordered locus">Tlie_1020</name>
</gene>
<evidence type="ECO:0000313" key="5">
    <source>
        <dbReference type="EMBL" id="AER66753.1"/>
    </source>
</evidence>
<dbReference type="FunFam" id="3.40.50.300:FF:000421">
    <property type="entry name" value="Branched-chain amino acid ABC transporter ATP-binding protein"/>
    <property type="match status" value="1"/>
</dbReference>
<dbReference type="Pfam" id="PF00005">
    <property type="entry name" value="ABC_tran"/>
    <property type="match status" value="1"/>
</dbReference>
<dbReference type="GO" id="GO:0005886">
    <property type="term" value="C:plasma membrane"/>
    <property type="evidence" value="ECO:0007669"/>
    <property type="project" value="TreeGrafter"/>
</dbReference>
<name>G7VA53_THELD</name>
<reference evidence="5 6" key="2">
    <citation type="journal article" date="2012" name="Stand. Genomic Sci.">
        <title>Genome sequence of the moderately thermophilic, amino-acid-degrading and sulfur-reducing bacterium Thermovirga lienii type strain (Cas60314(T)).</title>
        <authorList>
            <person name="Goker M."/>
            <person name="Saunders E."/>
            <person name="Lapidus A."/>
            <person name="Nolan M."/>
            <person name="Lucas S."/>
            <person name="Hammon N."/>
            <person name="Deshpande S."/>
            <person name="Cheng J.F."/>
            <person name="Han C."/>
            <person name="Tapia R."/>
            <person name="Goodwin L.A."/>
            <person name="Pitluck S."/>
            <person name="Liolios K."/>
            <person name="Mavromatis K."/>
            <person name="Pagani I."/>
            <person name="Ivanova N."/>
            <person name="Mikhailova N."/>
            <person name="Pati A."/>
            <person name="Chen A."/>
            <person name="Palaniappan K."/>
            <person name="Land M."/>
            <person name="Chang Y.J."/>
            <person name="Jeffries C.D."/>
            <person name="Brambilla E.M."/>
            <person name="Rohde M."/>
            <person name="Spring S."/>
            <person name="Detter J.C."/>
            <person name="Woyke T."/>
            <person name="Bristow J."/>
            <person name="Eisen J.A."/>
            <person name="Markowitz V."/>
            <person name="Hugenholtz P."/>
            <person name="Kyrpides N.C."/>
            <person name="Klenk H.P."/>
        </authorList>
    </citation>
    <scope>NUCLEOTIDE SEQUENCE [LARGE SCALE GENOMIC DNA]</scope>
    <source>
        <strain evidence="6">ATCC BAA-1197 / DSM 17291 / Cas60314</strain>
    </source>
</reference>
<dbReference type="PANTHER" id="PTHR45772:SF9">
    <property type="entry name" value="CONSERVED COMPONENT OF ABC TRANSPORTER FOR NATURAL AMINO ACIDS"/>
    <property type="match status" value="1"/>
</dbReference>
<dbReference type="SUPFAM" id="SSF52540">
    <property type="entry name" value="P-loop containing nucleoside triphosphate hydrolases"/>
    <property type="match status" value="1"/>
</dbReference>
<evidence type="ECO:0000313" key="6">
    <source>
        <dbReference type="Proteomes" id="UP000005868"/>
    </source>
</evidence>
<dbReference type="PANTHER" id="PTHR45772">
    <property type="entry name" value="CONSERVED COMPONENT OF ABC TRANSPORTER FOR NATURAL AMINO ACIDS-RELATED"/>
    <property type="match status" value="1"/>
</dbReference>
<dbReference type="InterPro" id="IPR003593">
    <property type="entry name" value="AAA+_ATPase"/>
</dbReference>
<evidence type="ECO:0000256" key="3">
    <source>
        <dbReference type="ARBA" id="ARBA00022840"/>
    </source>
</evidence>
<dbReference type="STRING" id="580340.Tlie_1020"/>
<dbReference type="Pfam" id="PF12399">
    <property type="entry name" value="BCA_ABC_TP_C"/>
    <property type="match status" value="1"/>
</dbReference>
<dbReference type="GO" id="GO:0016887">
    <property type="term" value="F:ATP hydrolysis activity"/>
    <property type="evidence" value="ECO:0007669"/>
    <property type="project" value="InterPro"/>
</dbReference>
<dbReference type="EMBL" id="CP003096">
    <property type="protein sequence ID" value="AER66753.1"/>
    <property type="molecule type" value="Genomic_DNA"/>
</dbReference>
<dbReference type="InterPro" id="IPR027417">
    <property type="entry name" value="P-loop_NTPase"/>
</dbReference>
<dbReference type="OrthoDB" id="9805514at2"/>
<dbReference type="PROSITE" id="PS50893">
    <property type="entry name" value="ABC_TRANSPORTER_2"/>
    <property type="match status" value="1"/>
</dbReference>
<dbReference type="AlphaFoldDB" id="G7VA53"/>
<dbReference type="Gene3D" id="3.40.50.300">
    <property type="entry name" value="P-loop containing nucleotide triphosphate hydrolases"/>
    <property type="match status" value="1"/>
</dbReference>
<accession>G7VA53</accession>
<evidence type="ECO:0000256" key="2">
    <source>
        <dbReference type="ARBA" id="ARBA00022741"/>
    </source>
</evidence>
<proteinExistence type="predicted"/>
<protein>
    <submittedName>
        <fullName evidence="5">Amino acid/amide ABC transporter ATP-binding protein 1, HAAT family</fullName>
    </submittedName>
</protein>
<dbReference type="Proteomes" id="UP000005868">
    <property type="component" value="Chromosome"/>
</dbReference>
<dbReference type="GO" id="GO:0005524">
    <property type="term" value="F:ATP binding"/>
    <property type="evidence" value="ECO:0007669"/>
    <property type="project" value="UniProtKB-KW"/>
</dbReference>
<dbReference type="InterPro" id="IPR003439">
    <property type="entry name" value="ABC_transporter-like_ATP-bd"/>
</dbReference>
<evidence type="ECO:0000256" key="1">
    <source>
        <dbReference type="ARBA" id="ARBA00022448"/>
    </source>
</evidence>
<organism evidence="5 6">
    <name type="scientific">Thermovirga lienii (strain ATCC BAA-1197 / DSM 17291 / Cas60314)</name>
    <dbReference type="NCBI Taxonomy" id="580340"/>
    <lineage>
        <taxon>Bacteria</taxon>
        <taxon>Thermotogati</taxon>
        <taxon>Synergistota</taxon>
        <taxon>Synergistia</taxon>
        <taxon>Synergistales</taxon>
        <taxon>Thermovirgaceae</taxon>
        <taxon>Thermovirga</taxon>
    </lineage>
</organism>
<keyword evidence="2" id="KW-0547">Nucleotide-binding</keyword>
<dbReference type="HOGENOM" id="CLU_000604_1_2_0"/>
<dbReference type="CDD" id="cd03219">
    <property type="entry name" value="ABC_Mj1267_LivG_branched"/>
    <property type="match status" value="1"/>
</dbReference>
<sequence>MSGSELLRLENVSKQFGGLHAVEDVSFSLNRNEILGLIGPNGAGKTTCFNMISGALKPTAGKIFFKGTRIDGLPIYKIASMGIGRTFQIVRPFYSLSVLQNIEAALGMKKYQSKFQYWQKWDTHHTRQKALEILEKVGLADMADYRAGLLPLGNLRRLEIARALALNPEVLLLDESFSGLRQEEINKLSDLILKIKESGVGILLIEHNMRVAMGLSDRMVVLDHGRMIASGSPDSIKNDPKVIEAYLGKGEKKHAAS</sequence>
<dbReference type="eggNOG" id="COG0411">
    <property type="taxonomic scope" value="Bacteria"/>
</dbReference>
<reference evidence="6" key="1">
    <citation type="submission" date="2011-10" db="EMBL/GenBank/DDBJ databases">
        <title>The complete genome of chromosome of Thermovirga lienii DSM 17291.</title>
        <authorList>
            <consortium name="US DOE Joint Genome Institute (JGI-PGF)"/>
            <person name="Lucas S."/>
            <person name="Copeland A."/>
            <person name="Lapidus A."/>
            <person name="Glavina del Rio T."/>
            <person name="Dalin E."/>
            <person name="Tice H."/>
            <person name="Bruce D."/>
            <person name="Goodwin L."/>
            <person name="Pitluck S."/>
            <person name="Peters L."/>
            <person name="Mikhailova N."/>
            <person name="Saunders E."/>
            <person name="Kyrpides N."/>
            <person name="Mavromatis K."/>
            <person name="Ivanova N."/>
            <person name="Last F.I."/>
            <person name="Brettin T."/>
            <person name="Detter J.C."/>
            <person name="Han C."/>
            <person name="Larimer F."/>
            <person name="Land M."/>
            <person name="Hauser L."/>
            <person name="Markowitz V."/>
            <person name="Cheng J.-F."/>
            <person name="Hugenholtz P."/>
            <person name="Woyke T."/>
            <person name="Wu D."/>
            <person name="Spring S."/>
            <person name="Schroeder M."/>
            <person name="Brambilla E.-M."/>
            <person name="Klenk H.-P."/>
            <person name="Eisen J.A."/>
        </authorList>
    </citation>
    <scope>NUCLEOTIDE SEQUENCE [LARGE SCALE GENOMIC DNA]</scope>
    <source>
        <strain evidence="6">ATCC BAA-1197 / DSM 17291 / Cas60314</strain>
    </source>
</reference>
<dbReference type="InterPro" id="IPR051120">
    <property type="entry name" value="ABC_AA/LPS_Transport"/>
</dbReference>
<keyword evidence="6" id="KW-1185">Reference proteome</keyword>